<accession>A0ABP4IAJ8</accession>
<feature type="transmembrane region" description="Helical" evidence="1">
    <location>
        <begin position="159"/>
        <end position="178"/>
    </location>
</feature>
<protein>
    <submittedName>
        <fullName evidence="2">Transporter</fullName>
    </submittedName>
</protein>
<feature type="transmembrane region" description="Helical" evidence="1">
    <location>
        <begin position="68"/>
        <end position="90"/>
    </location>
</feature>
<gene>
    <name evidence="2" type="ORF">GCM10009639_03330</name>
</gene>
<dbReference type="RefSeq" id="WP_344324420.1">
    <property type="nucleotide sequence ID" value="NZ_BAAAKJ010000018.1"/>
</dbReference>
<keyword evidence="1" id="KW-0812">Transmembrane</keyword>
<reference evidence="3" key="1">
    <citation type="journal article" date="2019" name="Int. J. Syst. Evol. Microbiol.">
        <title>The Global Catalogue of Microorganisms (GCM) 10K type strain sequencing project: providing services to taxonomists for standard genome sequencing and annotation.</title>
        <authorList>
            <consortium name="The Broad Institute Genomics Platform"/>
            <consortium name="The Broad Institute Genome Sequencing Center for Infectious Disease"/>
            <person name="Wu L."/>
            <person name="Ma J."/>
        </authorList>
    </citation>
    <scope>NUCLEOTIDE SEQUENCE [LARGE SCALE GENOMIC DNA]</scope>
    <source>
        <strain evidence="3">JCM 12393</strain>
    </source>
</reference>
<proteinExistence type="predicted"/>
<sequence>MIWLTWRQLRVQTLAALAALVLLAVYLLVLGARIRGAYDDTLARCAGGGGCAGQLAAVADEYGGQVDLLGYLLLAVPGLIGVFWGAPLVARELEAGTHRLVWNQSVTRGRWLAVKAGFVGLLGVAVTGVYSLALTWASGPVNTLLNNRFEPALFGARNLAPLGYAAFAVALGMTFGLFIRHTVPAMGATLLVFAVLQVAVPSLVRPHYQTPVRTTVPLTAPLISGLTKIGTYGEIGGLRVPGGPWVVETTEILDSAGEPVGHTDWYQDCTNNKSLTEMPACLAGGNVHVDVSEQPADRYWTFQWLETLLFTALAAGLCALSSWRIRARLT</sequence>
<feature type="transmembrane region" description="Helical" evidence="1">
    <location>
        <begin position="185"/>
        <end position="204"/>
    </location>
</feature>
<keyword evidence="1" id="KW-1133">Transmembrane helix</keyword>
<feature type="transmembrane region" description="Helical" evidence="1">
    <location>
        <begin position="111"/>
        <end position="139"/>
    </location>
</feature>
<keyword evidence="1" id="KW-0472">Membrane</keyword>
<name>A0ABP4IAJ8_9ACTN</name>
<evidence type="ECO:0000313" key="2">
    <source>
        <dbReference type="EMBL" id="GAA1383266.1"/>
    </source>
</evidence>
<evidence type="ECO:0000256" key="1">
    <source>
        <dbReference type="SAM" id="Phobius"/>
    </source>
</evidence>
<dbReference type="Proteomes" id="UP001499863">
    <property type="component" value="Unassembled WGS sequence"/>
</dbReference>
<dbReference type="EMBL" id="BAAAKJ010000018">
    <property type="protein sequence ID" value="GAA1383266.1"/>
    <property type="molecule type" value="Genomic_DNA"/>
</dbReference>
<keyword evidence="3" id="KW-1185">Reference proteome</keyword>
<evidence type="ECO:0000313" key="3">
    <source>
        <dbReference type="Proteomes" id="UP001499863"/>
    </source>
</evidence>
<feature type="transmembrane region" description="Helical" evidence="1">
    <location>
        <begin position="302"/>
        <end position="323"/>
    </location>
</feature>
<comment type="caution">
    <text evidence="2">The sequence shown here is derived from an EMBL/GenBank/DDBJ whole genome shotgun (WGS) entry which is preliminary data.</text>
</comment>
<organism evidence="2 3">
    <name type="scientific">Kitasatospora putterlickiae</name>
    <dbReference type="NCBI Taxonomy" id="221725"/>
    <lineage>
        <taxon>Bacteria</taxon>
        <taxon>Bacillati</taxon>
        <taxon>Actinomycetota</taxon>
        <taxon>Actinomycetes</taxon>
        <taxon>Kitasatosporales</taxon>
        <taxon>Streptomycetaceae</taxon>
        <taxon>Kitasatospora</taxon>
    </lineage>
</organism>